<keyword evidence="2" id="KW-1185">Reference proteome</keyword>
<dbReference type="PATRIC" id="fig|1227455.4.peg.3329"/>
<organism evidence="1 2">
    <name type="scientific">Halococcus saccharolyticus DSM 5350</name>
    <dbReference type="NCBI Taxonomy" id="1227455"/>
    <lineage>
        <taxon>Archaea</taxon>
        <taxon>Methanobacteriati</taxon>
        <taxon>Methanobacteriota</taxon>
        <taxon>Stenosarchaea group</taxon>
        <taxon>Halobacteria</taxon>
        <taxon>Halobacteriales</taxon>
        <taxon>Halococcaceae</taxon>
        <taxon>Halococcus</taxon>
    </lineage>
</organism>
<proteinExistence type="predicted"/>
<dbReference type="RefSeq" id="WP_006079126.1">
    <property type="nucleotide sequence ID" value="NZ_AOMD01000033.1"/>
</dbReference>
<evidence type="ECO:0000313" key="1">
    <source>
        <dbReference type="EMBL" id="EMA42730.1"/>
    </source>
</evidence>
<dbReference type="AlphaFoldDB" id="M0ME89"/>
<protein>
    <submittedName>
        <fullName evidence="1">Uncharacterized protein</fullName>
    </submittedName>
</protein>
<gene>
    <name evidence="1" type="ORF">C449_16348</name>
</gene>
<reference evidence="1 2" key="1">
    <citation type="journal article" date="2014" name="PLoS Genet.">
        <title>Phylogenetically driven sequencing of extremely halophilic archaea reveals strategies for static and dynamic osmo-response.</title>
        <authorList>
            <person name="Becker E.A."/>
            <person name="Seitzer P.M."/>
            <person name="Tritt A."/>
            <person name="Larsen D."/>
            <person name="Krusor M."/>
            <person name="Yao A.I."/>
            <person name="Wu D."/>
            <person name="Madern D."/>
            <person name="Eisen J.A."/>
            <person name="Darling A.E."/>
            <person name="Facciotti M.T."/>
        </authorList>
    </citation>
    <scope>NUCLEOTIDE SEQUENCE [LARGE SCALE GENOMIC DNA]</scope>
    <source>
        <strain evidence="1 2">DSM 5350</strain>
    </source>
</reference>
<dbReference type="EMBL" id="AOMD01000033">
    <property type="protein sequence ID" value="EMA42730.1"/>
    <property type="molecule type" value="Genomic_DNA"/>
</dbReference>
<sequence>MTPDATAAAAPVVADDVMASVDDDGSVERFVIADISRDDAWVSMLLDEAASLPDWR</sequence>
<dbReference type="Proteomes" id="UP000011669">
    <property type="component" value="Unassembled WGS sequence"/>
</dbReference>
<dbReference type="InParanoid" id="M0ME89"/>
<comment type="caution">
    <text evidence="1">The sequence shown here is derived from an EMBL/GenBank/DDBJ whole genome shotgun (WGS) entry which is preliminary data.</text>
</comment>
<evidence type="ECO:0000313" key="2">
    <source>
        <dbReference type="Proteomes" id="UP000011669"/>
    </source>
</evidence>
<dbReference type="Pfam" id="PF24433">
    <property type="entry name" value="DUF7556"/>
    <property type="match status" value="1"/>
</dbReference>
<dbReference type="STRING" id="1227455.C449_16348"/>
<dbReference type="InterPro" id="IPR055978">
    <property type="entry name" value="DUF7556"/>
</dbReference>
<name>M0ME89_9EURY</name>
<accession>M0ME89</accession>